<dbReference type="PANTHER" id="PTHR18964">
    <property type="entry name" value="ROK (REPRESSOR, ORF, KINASE) FAMILY"/>
    <property type="match status" value="1"/>
</dbReference>
<dbReference type="Gene3D" id="3.30.420.40">
    <property type="match status" value="2"/>
</dbReference>
<organism evidence="3 4">
    <name type="scientific">Plantimonas leprariae</name>
    <dbReference type="NCBI Taxonomy" id="2615207"/>
    <lineage>
        <taxon>Bacteria</taxon>
        <taxon>Pseudomonadati</taxon>
        <taxon>Pseudomonadota</taxon>
        <taxon>Alphaproteobacteria</taxon>
        <taxon>Hyphomicrobiales</taxon>
        <taxon>Aurantimonadaceae</taxon>
        <taxon>Plantimonas</taxon>
    </lineage>
</organism>
<comment type="similarity">
    <text evidence="1">Belongs to the ROK (NagC/XylR) family.</text>
</comment>
<feature type="region of interest" description="Disordered" evidence="2">
    <location>
        <begin position="393"/>
        <end position="420"/>
    </location>
</feature>
<name>A0A7V7PLZ1_9HYPH</name>
<protein>
    <submittedName>
        <fullName evidence="3">ROK family transcriptional regulator</fullName>
    </submittedName>
</protein>
<evidence type="ECO:0000256" key="2">
    <source>
        <dbReference type="SAM" id="MobiDB-lite"/>
    </source>
</evidence>
<dbReference type="PROSITE" id="PS01125">
    <property type="entry name" value="ROK"/>
    <property type="match status" value="1"/>
</dbReference>
<proteinExistence type="inferred from homology"/>
<dbReference type="Pfam" id="PF00480">
    <property type="entry name" value="ROK"/>
    <property type="match status" value="1"/>
</dbReference>
<comment type="caution">
    <text evidence="3">The sequence shown here is derived from an EMBL/GenBank/DDBJ whole genome shotgun (WGS) entry which is preliminary data.</text>
</comment>
<dbReference type="Proteomes" id="UP000432089">
    <property type="component" value="Unassembled WGS sequence"/>
</dbReference>
<dbReference type="RefSeq" id="WP_150971787.1">
    <property type="nucleotide sequence ID" value="NZ_VZDO01000015.1"/>
</dbReference>
<dbReference type="SUPFAM" id="SSF46785">
    <property type="entry name" value="Winged helix' DNA-binding domain"/>
    <property type="match status" value="1"/>
</dbReference>
<dbReference type="PANTHER" id="PTHR18964:SF149">
    <property type="entry name" value="BIFUNCTIONAL UDP-N-ACETYLGLUCOSAMINE 2-EPIMERASE_N-ACETYLMANNOSAMINE KINASE"/>
    <property type="match status" value="1"/>
</dbReference>
<evidence type="ECO:0000256" key="1">
    <source>
        <dbReference type="ARBA" id="ARBA00006479"/>
    </source>
</evidence>
<sequence>MSDLASIASSPRRVRQSNEVAALRALLQFGSLSRAELARKLRLNRSSSGHIIAGLTADGLVREVAADASPERPGRLRAGRPGILLQLVPEASFFLGVEIGVEHISVVELDLAAVAVSTSVEPLDGPSIGVEAAVERAVRQAFQAIPEERWHRCEGVGVSVPAQMNRHGFVTVAPLLGWRELYPAEIVRQALPIRVPVLAENDANAFAIGAGYGRPSSETGVTLFIVLESGVGGGIIVDGTLLRGAHGLAGEIGHLNIGDGSWRSLEQAIGLEAIVRACREGGGSGRFGDFVADVRDRVPSAVAIAESWARALAFGLAQTCRVVDPDRVVLGGSVAALYPLVAARVTAHMQEFQASTFPTPRITVNEDAASGAAFGAACMMHRRYFSLESQRFAEGGADEDDEGSAGVGGGRDQPYPASAA</sequence>
<dbReference type="EMBL" id="VZDO01000015">
    <property type="protein sequence ID" value="KAB0677720.1"/>
    <property type="molecule type" value="Genomic_DNA"/>
</dbReference>
<dbReference type="Gene3D" id="1.10.10.10">
    <property type="entry name" value="Winged helix-like DNA-binding domain superfamily/Winged helix DNA-binding domain"/>
    <property type="match status" value="1"/>
</dbReference>
<dbReference type="SUPFAM" id="SSF53067">
    <property type="entry name" value="Actin-like ATPase domain"/>
    <property type="match status" value="1"/>
</dbReference>
<keyword evidence="4" id="KW-1185">Reference proteome</keyword>
<dbReference type="InterPro" id="IPR036390">
    <property type="entry name" value="WH_DNA-bd_sf"/>
</dbReference>
<dbReference type="InterPro" id="IPR000600">
    <property type="entry name" value="ROK"/>
</dbReference>
<dbReference type="AlphaFoldDB" id="A0A7V7PLZ1"/>
<reference evidence="3 4" key="1">
    <citation type="submission" date="2019-09" db="EMBL/GenBank/DDBJ databases">
        <title>YIM 132180 draft genome.</title>
        <authorList>
            <person name="Zhang K."/>
        </authorList>
    </citation>
    <scope>NUCLEOTIDE SEQUENCE [LARGE SCALE GENOMIC DNA]</scope>
    <source>
        <strain evidence="3 4">YIM 132180</strain>
    </source>
</reference>
<dbReference type="InterPro" id="IPR049874">
    <property type="entry name" value="ROK_cs"/>
</dbReference>
<dbReference type="InterPro" id="IPR043129">
    <property type="entry name" value="ATPase_NBD"/>
</dbReference>
<evidence type="ECO:0000313" key="4">
    <source>
        <dbReference type="Proteomes" id="UP000432089"/>
    </source>
</evidence>
<evidence type="ECO:0000313" key="3">
    <source>
        <dbReference type="EMBL" id="KAB0677720.1"/>
    </source>
</evidence>
<gene>
    <name evidence="3" type="ORF">F6X38_17195</name>
</gene>
<accession>A0A7V7PLZ1</accession>
<dbReference type="InterPro" id="IPR036388">
    <property type="entry name" value="WH-like_DNA-bd_sf"/>
</dbReference>